<keyword evidence="1" id="KW-0433">Leucine-rich repeat</keyword>
<evidence type="ECO:0000256" key="2">
    <source>
        <dbReference type="ARBA" id="ARBA00022737"/>
    </source>
</evidence>
<organism evidence="3 4">
    <name type="scientific">Mastacembelus armatus</name>
    <name type="common">zig-zag eel</name>
    <dbReference type="NCBI Taxonomy" id="205130"/>
    <lineage>
        <taxon>Eukaryota</taxon>
        <taxon>Metazoa</taxon>
        <taxon>Chordata</taxon>
        <taxon>Craniata</taxon>
        <taxon>Vertebrata</taxon>
        <taxon>Euteleostomi</taxon>
        <taxon>Actinopterygii</taxon>
        <taxon>Neopterygii</taxon>
        <taxon>Teleostei</taxon>
        <taxon>Neoteleostei</taxon>
        <taxon>Acanthomorphata</taxon>
        <taxon>Anabantaria</taxon>
        <taxon>Synbranchiformes</taxon>
        <taxon>Mastacembelidae</taxon>
        <taxon>Mastacembelus</taxon>
    </lineage>
</organism>
<dbReference type="GeneTree" id="ENSGT00940000177511"/>
<proteinExistence type="predicted"/>
<dbReference type="Gene3D" id="3.80.10.10">
    <property type="entry name" value="Ribonuclease Inhibitor"/>
    <property type="match status" value="1"/>
</dbReference>
<keyword evidence="2" id="KW-0677">Repeat</keyword>
<sequence length="89" mass="10027">MSEEVLDELNLRKYNTSAHGRWRLIPAVKNCRKAVLCDCGLSETHCEVVASALKSNPFHLTELELRCNKLLDPGVFDPNNMSILDQSNI</sequence>
<evidence type="ECO:0000313" key="4">
    <source>
        <dbReference type="Proteomes" id="UP000261640"/>
    </source>
</evidence>
<accession>A0A7N8Y0D4</accession>
<evidence type="ECO:0000256" key="1">
    <source>
        <dbReference type="ARBA" id="ARBA00022614"/>
    </source>
</evidence>
<keyword evidence="4" id="KW-1185">Reference proteome</keyword>
<dbReference type="InParanoid" id="A0A7N8Y0D4"/>
<reference evidence="3" key="1">
    <citation type="submission" date="2025-08" db="UniProtKB">
        <authorList>
            <consortium name="Ensembl"/>
        </authorList>
    </citation>
    <scope>IDENTIFICATION</scope>
</reference>
<dbReference type="InterPro" id="IPR032675">
    <property type="entry name" value="LRR_dom_sf"/>
</dbReference>
<dbReference type="AlphaFoldDB" id="A0A7N8Y0D4"/>
<dbReference type="Proteomes" id="UP000261640">
    <property type="component" value="Unplaced"/>
</dbReference>
<dbReference type="PANTHER" id="PTHR24106">
    <property type="entry name" value="NACHT, LRR AND CARD DOMAINS-CONTAINING"/>
    <property type="match status" value="1"/>
</dbReference>
<reference evidence="3" key="2">
    <citation type="submission" date="2025-09" db="UniProtKB">
        <authorList>
            <consortium name="Ensembl"/>
        </authorList>
    </citation>
    <scope>IDENTIFICATION</scope>
</reference>
<dbReference type="SUPFAM" id="SSF52047">
    <property type="entry name" value="RNI-like"/>
    <property type="match status" value="1"/>
</dbReference>
<dbReference type="Ensembl" id="ENSMAMT00000059253.1">
    <property type="protein sequence ID" value="ENSMAMP00000057509.1"/>
    <property type="gene ID" value="ENSMAMG00000028495.1"/>
</dbReference>
<evidence type="ECO:0000313" key="3">
    <source>
        <dbReference type="Ensembl" id="ENSMAMP00000057509.1"/>
    </source>
</evidence>
<name>A0A7N8Y0D4_9TELE</name>
<protein>
    <submittedName>
        <fullName evidence="3">Uncharacterized protein</fullName>
    </submittedName>
</protein>
<dbReference type="InterPro" id="IPR051261">
    <property type="entry name" value="NLR"/>
</dbReference>